<dbReference type="PANTHER" id="PTHR33912">
    <property type="entry name" value="OS01G0939400 PROTEIN"/>
    <property type="match status" value="1"/>
</dbReference>
<dbReference type="Proteomes" id="UP000230069">
    <property type="component" value="Unassembled WGS sequence"/>
</dbReference>
<dbReference type="FunCoup" id="A0A2G5ECK0">
    <property type="interactions" value="536"/>
</dbReference>
<dbReference type="InParanoid" id="A0A2G5ECK0"/>
<feature type="compositionally biased region" description="Basic and acidic residues" evidence="1">
    <location>
        <begin position="16"/>
        <end position="28"/>
    </location>
</feature>
<keyword evidence="3" id="KW-1185">Reference proteome</keyword>
<gene>
    <name evidence="2" type="ORF">AQUCO_00900227v1</name>
</gene>
<dbReference type="PANTHER" id="PTHR33912:SF3">
    <property type="entry name" value="OS01G0939400 PROTEIN"/>
    <property type="match status" value="1"/>
</dbReference>
<dbReference type="STRING" id="218851.A0A2G5ECK0"/>
<feature type="region of interest" description="Disordered" evidence="1">
    <location>
        <begin position="1"/>
        <end position="55"/>
    </location>
</feature>
<reference evidence="2 3" key="1">
    <citation type="submission" date="2017-09" db="EMBL/GenBank/DDBJ databases">
        <title>WGS assembly of Aquilegia coerulea Goldsmith.</title>
        <authorList>
            <person name="Hodges S."/>
            <person name="Kramer E."/>
            <person name="Nordborg M."/>
            <person name="Tomkins J."/>
            <person name="Borevitz J."/>
            <person name="Derieg N."/>
            <person name="Yan J."/>
            <person name="Mihaltcheva S."/>
            <person name="Hayes R.D."/>
            <person name="Rokhsar D."/>
        </authorList>
    </citation>
    <scope>NUCLEOTIDE SEQUENCE [LARGE SCALE GENOMIC DNA]</scope>
    <source>
        <strain evidence="3">cv. Goldsmith</strain>
    </source>
</reference>
<feature type="compositionally biased region" description="Polar residues" evidence="1">
    <location>
        <begin position="76"/>
        <end position="90"/>
    </location>
</feature>
<dbReference type="InterPro" id="IPR040381">
    <property type="entry name" value="At4g14450-like"/>
</dbReference>
<protein>
    <submittedName>
        <fullName evidence="2">Uncharacterized protein</fullName>
    </submittedName>
</protein>
<evidence type="ECO:0000256" key="1">
    <source>
        <dbReference type="SAM" id="MobiDB-lite"/>
    </source>
</evidence>
<proteinExistence type="predicted"/>
<accession>A0A2G5ECK0</accession>
<dbReference type="AlphaFoldDB" id="A0A2G5ECK0"/>
<dbReference type="EMBL" id="KZ305026">
    <property type="protein sequence ID" value="PIA53484.1"/>
    <property type="molecule type" value="Genomic_DNA"/>
</dbReference>
<evidence type="ECO:0000313" key="2">
    <source>
        <dbReference type="EMBL" id="PIA53484.1"/>
    </source>
</evidence>
<dbReference type="OrthoDB" id="1935372at2759"/>
<evidence type="ECO:0000313" key="3">
    <source>
        <dbReference type="Proteomes" id="UP000230069"/>
    </source>
</evidence>
<organism evidence="2 3">
    <name type="scientific">Aquilegia coerulea</name>
    <name type="common">Rocky mountain columbine</name>
    <dbReference type="NCBI Taxonomy" id="218851"/>
    <lineage>
        <taxon>Eukaryota</taxon>
        <taxon>Viridiplantae</taxon>
        <taxon>Streptophyta</taxon>
        <taxon>Embryophyta</taxon>
        <taxon>Tracheophyta</taxon>
        <taxon>Spermatophyta</taxon>
        <taxon>Magnoliopsida</taxon>
        <taxon>Ranunculales</taxon>
        <taxon>Ranunculaceae</taxon>
        <taxon>Thalictroideae</taxon>
        <taxon>Aquilegia</taxon>
    </lineage>
</organism>
<feature type="region of interest" description="Disordered" evidence="1">
    <location>
        <begin position="76"/>
        <end position="146"/>
    </location>
</feature>
<sequence length="177" mass="19547">MSLVDYASSSEDEADEQLRNTNEEKQQQEEEEDRKDDNPHTTHNHTSISSSNRALGNVSYVSTSTVEQLPDASMLLNSPTFSSHQMSGNDHYSRVTAAMAESASRKRESNGAVSSHQRSKFPRSNLPHSRNVPETVGGLLVPPQLSGRSNVVTEDLGRLFARRNANPSLHRSSEQLS</sequence>
<name>A0A2G5ECK0_AQUCA</name>